<dbReference type="GO" id="GO:0019748">
    <property type="term" value="P:secondary metabolic process"/>
    <property type="evidence" value="ECO:0007669"/>
    <property type="project" value="TreeGrafter"/>
</dbReference>
<evidence type="ECO:0000313" key="3">
    <source>
        <dbReference type="EMBL" id="GEP61115.1"/>
    </source>
</evidence>
<keyword evidence="4" id="KW-1185">Reference proteome</keyword>
<proteinExistence type="predicted"/>
<evidence type="ECO:0000259" key="2">
    <source>
        <dbReference type="Pfam" id="PF04909"/>
    </source>
</evidence>
<dbReference type="InterPro" id="IPR032465">
    <property type="entry name" value="ACMSD"/>
</dbReference>
<dbReference type="RefSeq" id="WP_147156440.1">
    <property type="nucleotide sequence ID" value="NZ_BKAJ01000201.1"/>
</dbReference>
<sequence length="382" mass="42602">MPYASGRVIHDADAHIMELPGFLADHLEAKYRGRVGDDVLFPRREGFHSHLKDARSGAAFDESQIMLAKNWAALGSSTRHDRPRSIDLLGFASQLMFTTALLNYSSVLEGGPDADLTYAVARAHTRHMVEFCSVDRRLLPTAYVPLVDFERTAKAAREAIELGAKALMIPSRCPDNHSPSHIGFDPLWAIAQEAGLPIVFHVGGGGKLLEDAYFNNGLPPVPDFHGGDDNFKSIDYMAIAYPVMKALTALVVDRVLDRFPRLKFGVIEQGASWVPGWMRNMDSAHNAFYKNEERLQKMSLRPSEFVKRQVRVTPYPHEDAGWIIANAGDEVCLFSSDYPHVEGGRHPIKRFEASMEANNISEQQKQRFYCDNFVDLMGAGLA</sequence>
<dbReference type="GO" id="GO:0005737">
    <property type="term" value="C:cytoplasm"/>
    <property type="evidence" value="ECO:0007669"/>
    <property type="project" value="TreeGrafter"/>
</dbReference>
<dbReference type="InterPro" id="IPR006680">
    <property type="entry name" value="Amidohydro-rel"/>
</dbReference>
<gene>
    <name evidence="3" type="ORF">RSO01_82810</name>
</gene>
<dbReference type="GO" id="GO:0016787">
    <property type="term" value="F:hydrolase activity"/>
    <property type="evidence" value="ECO:0007669"/>
    <property type="project" value="InterPro"/>
</dbReference>
<dbReference type="AlphaFoldDB" id="A0A512NQ94"/>
<dbReference type="Gene3D" id="3.20.20.140">
    <property type="entry name" value="Metal-dependent hydrolases"/>
    <property type="match status" value="1"/>
</dbReference>
<dbReference type="InterPro" id="IPR032466">
    <property type="entry name" value="Metal_Hydrolase"/>
</dbReference>
<accession>A0A512NQ94</accession>
<comment type="caution">
    <text evidence="3">The sequence shown here is derived from an EMBL/GenBank/DDBJ whole genome shotgun (WGS) entry which is preliminary data.</text>
</comment>
<reference evidence="3 4" key="1">
    <citation type="submission" date="2019-07" db="EMBL/GenBank/DDBJ databases">
        <title>Whole genome shotgun sequence of Reyranella soli NBRC 108950.</title>
        <authorList>
            <person name="Hosoyama A."/>
            <person name="Uohara A."/>
            <person name="Ohji S."/>
            <person name="Ichikawa N."/>
        </authorList>
    </citation>
    <scope>NUCLEOTIDE SEQUENCE [LARGE SCALE GENOMIC DNA]</scope>
    <source>
        <strain evidence="3 4">NBRC 108950</strain>
    </source>
</reference>
<dbReference type="Proteomes" id="UP000321058">
    <property type="component" value="Unassembled WGS sequence"/>
</dbReference>
<dbReference type="EMBL" id="BKAJ01000201">
    <property type="protein sequence ID" value="GEP61115.1"/>
    <property type="molecule type" value="Genomic_DNA"/>
</dbReference>
<keyword evidence="1" id="KW-0456">Lyase</keyword>
<evidence type="ECO:0000313" key="4">
    <source>
        <dbReference type="Proteomes" id="UP000321058"/>
    </source>
</evidence>
<name>A0A512NQ94_9HYPH</name>
<dbReference type="OrthoDB" id="7336207at2"/>
<dbReference type="PANTHER" id="PTHR21240:SF28">
    <property type="entry name" value="ISO-OROTATE DECARBOXYLASE (EUROFUNG)"/>
    <property type="match status" value="1"/>
</dbReference>
<evidence type="ECO:0000256" key="1">
    <source>
        <dbReference type="ARBA" id="ARBA00023239"/>
    </source>
</evidence>
<protein>
    <recommendedName>
        <fullName evidence="2">Amidohydrolase-related domain-containing protein</fullName>
    </recommendedName>
</protein>
<organism evidence="3 4">
    <name type="scientific">Reyranella soli</name>
    <dbReference type="NCBI Taxonomy" id="1230389"/>
    <lineage>
        <taxon>Bacteria</taxon>
        <taxon>Pseudomonadati</taxon>
        <taxon>Pseudomonadota</taxon>
        <taxon>Alphaproteobacteria</taxon>
        <taxon>Hyphomicrobiales</taxon>
        <taxon>Reyranellaceae</taxon>
        <taxon>Reyranella</taxon>
    </lineage>
</organism>
<dbReference type="Pfam" id="PF04909">
    <property type="entry name" value="Amidohydro_2"/>
    <property type="match status" value="1"/>
</dbReference>
<dbReference type="PANTHER" id="PTHR21240">
    <property type="entry name" value="2-AMINO-3-CARBOXYLMUCONATE-6-SEMIALDEHYDE DECARBOXYLASE"/>
    <property type="match status" value="1"/>
</dbReference>
<dbReference type="GO" id="GO:0016831">
    <property type="term" value="F:carboxy-lyase activity"/>
    <property type="evidence" value="ECO:0007669"/>
    <property type="project" value="InterPro"/>
</dbReference>
<feature type="domain" description="Amidohydrolase-related" evidence="2">
    <location>
        <begin position="98"/>
        <end position="372"/>
    </location>
</feature>
<dbReference type="SUPFAM" id="SSF51556">
    <property type="entry name" value="Metallo-dependent hydrolases"/>
    <property type="match status" value="1"/>
</dbReference>